<dbReference type="GO" id="GO:0005175">
    <property type="term" value="F:CD27 receptor binding"/>
    <property type="evidence" value="ECO:0007669"/>
    <property type="project" value="TreeGrafter"/>
</dbReference>
<evidence type="ECO:0000256" key="1">
    <source>
        <dbReference type="SAM" id="MobiDB-lite"/>
    </source>
</evidence>
<dbReference type="EMBL" id="HBKQ01037317">
    <property type="protein sequence ID" value="CAE2259044.1"/>
    <property type="molecule type" value="Transcribed_RNA"/>
</dbReference>
<evidence type="ECO:0000313" key="3">
    <source>
        <dbReference type="EMBL" id="CAE2259045.1"/>
    </source>
</evidence>
<organism evidence="2">
    <name type="scientific">Odontella aurita</name>
    <dbReference type="NCBI Taxonomy" id="265563"/>
    <lineage>
        <taxon>Eukaryota</taxon>
        <taxon>Sar</taxon>
        <taxon>Stramenopiles</taxon>
        <taxon>Ochrophyta</taxon>
        <taxon>Bacillariophyta</taxon>
        <taxon>Mediophyceae</taxon>
        <taxon>Biddulphiophycidae</taxon>
        <taxon>Eupodiscales</taxon>
        <taxon>Odontellaceae</taxon>
        <taxon>Odontella</taxon>
    </lineage>
</organism>
<dbReference type="InterPro" id="IPR022773">
    <property type="entry name" value="Siva"/>
</dbReference>
<dbReference type="EMBL" id="HBKQ01037318">
    <property type="protein sequence ID" value="CAE2259045.1"/>
    <property type="molecule type" value="Transcribed_RNA"/>
</dbReference>
<proteinExistence type="predicted"/>
<dbReference type="Pfam" id="PF05458">
    <property type="entry name" value="Siva"/>
    <property type="match status" value="1"/>
</dbReference>
<protein>
    <submittedName>
        <fullName evidence="2">Uncharacterized protein</fullName>
    </submittedName>
</protein>
<name>A0A6U6GTL6_9STRA</name>
<feature type="region of interest" description="Disordered" evidence="1">
    <location>
        <begin position="28"/>
        <end position="47"/>
    </location>
</feature>
<evidence type="ECO:0000313" key="2">
    <source>
        <dbReference type="EMBL" id="CAE2259044.1"/>
    </source>
</evidence>
<gene>
    <name evidence="2" type="ORF">OAUR00152_LOCUS25757</name>
    <name evidence="3" type="ORF">OAUR00152_LOCUS25758</name>
</gene>
<reference evidence="2" key="1">
    <citation type="submission" date="2021-01" db="EMBL/GenBank/DDBJ databases">
        <authorList>
            <person name="Corre E."/>
            <person name="Pelletier E."/>
            <person name="Niang G."/>
            <person name="Scheremetjew M."/>
            <person name="Finn R."/>
            <person name="Kale V."/>
            <person name="Holt S."/>
            <person name="Cochrane G."/>
            <person name="Meng A."/>
            <person name="Brown T."/>
            <person name="Cohen L."/>
        </authorList>
    </citation>
    <scope>NUCLEOTIDE SEQUENCE</scope>
    <source>
        <strain evidence="2">Isolate 1302-5</strain>
    </source>
</reference>
<sequence length="274" mass="31021">MRPYGISDEAECGDDRKRSDRDWDVLSHMPFHTVSPPPTPSAGGKIPNRISFPAVISQELDERNTVIGEDVNEIELQSFKRSRTRAWESQILRDTCLNMRKCDNRKDRSLKYTTSPSPDHPQEKRWWEHAPRKNAHQRDSMECVNDIPQQSCFVCQKNTGSSHDTSWDGSSSDLKQPKSILSYFASSPRSSGTSRKPVSYAIGDITHHKNDSTLLLLDCAFCDRAACPSCVRKCEGCSNNFCSFCSTTNYSGRVDRYFCLECDSSGHRDTMDLS</sequence>
<dbReference type="PANTHER" id="PTHR14365:SF1">
    <property type="entry name" value="APOPTOSIS REGULATORY PROTEIN SIVA"/>
    <property type="match status" value="1"/>
</dbReference>
<dbReference type="PANTHER" id="PTHR14365">
    <property type="entry name" value="APOPTOSIS REGULATORY PROTEIN SIVA"/>
    <property type="match status" value="1"/>
</dbReference>
<dbReference type="AlphaFoldDB" id="A0A6U6GTL6"/>
<accession>A0A6U6GTL6</accession>